<dbReference type="Proteomes" id="UP001317259">
    <property type="component" value="Unassembled WGS sequence"/>
</dbReference>
<evidence type="ECO:0000313" key="2">
    <source>
        <dbReference type="Proteomes" id="UP001317259"/>
    </source>
</evidence>
<protein>
    <submittedName>
        <fullName evidence="1">Uncharacterized protein</fullName>
    </submittedName>
</protein>
<sequence length="275" mass="29177">MVAGIPLLRPGAAPPYTVPPHVAAAGMPRGATRRQATAAGPCEERWAEVAARVCGTCFGPAERARGVLVIGHAPADPAERFLSEHLEELIARYPGRVAFGGCLRAAYPWRAGTRPVEGEARERYSVGHEIRLVPAADGWAAGGWIEVTVPGHGPYCGAFTHALGDTVAWPESEIAHSHLPVGPGRRGRVDVHEIGGRYDGVLCLSMTGFPRHAGDPGTRCFDLAGSHVRTGAGLLCFPLREAFVKAPGAPMAVLRLHRTWPGGDPEPDHILPSEM</sequence>
<organism evidence="1 2">
    <name type="scientific">Actinomadura luzonensis</name>
    <dbReference type="NCBI Taxonomy" id="2805427"/>
    <lineage>
        <taxon>Bacteria</taxon>
        <taxon>Bacillati</taxon>
        <taxon>Actinomycetota</taxon>
        <taxon>Actinomycetes</taxon>
        <taxon>Streptosporangiales</taxon>
        <taxon>Thermomonosporaceae</taxon>
        <taxon>Actinomadura</taxon>
    </lineage>
</organism>
<keyword evidence="2" id="KW-1185">Reference proteome</keyword>
<dbReference type="RefSeq" id="WP_242375845.1">
    <property type="nucleotide sequence ID" value="NZ_JAKRKC020000002.1"/>
</dbReference>
<reference evidence="1 2" key="1">
    <citation type="submission" date="2022-04" db="EMBL/GenBank/DDBJ databases">
        <title>Genome draft of Actinomadura sp. ATCC 31491.</title>
        <authorList>
            <person name="Shi X."/>
            <person name="Du Y."/>
        </authorList>
    </citation>
    <scope>NUCLEOTIDE SEQUENCE [LARGE SCALE GENOMIC DNA]</scope>
    <source>
        <strain evidence="1 2">ATCC 31491</strain>
    </source>
</reference>
<comment type="caution">
    <text evidence="1">The sequence shown here is derived from an EMBL/GenBank/DDBJ whole genome shotgun (WGS) entry which is preliminary data.</text>
</comment>
<dbReference type="EMBL" id="JAKRKC020000002">
    <property type="protein sequence ID" value="MCK2220882.1"/>
    <property type="molecule type" value="Genomic_DNA"/>
</dbReference>
<gene>
    <name evidence="1" type="ORF">MF672_044810</name>
</gene>
<accession>A0ABT0G8H7</accession>
<evidence type="ECO:0000313" key="1">
    <source>
        <dbReference type="EMBL" id="MCK2220882.1"/>
    </source>
</evidence>
<name>A0ABT0G8H7_9ACTN</name>
<proteinExistence type="predicted"/>